<dbReference type="InterPro" id="IPR043129">
    <property type="entry name" value="ATPase_NBD"/>
</dbReference>
<dbReference type="PANTHER" id="PTHR30005">
    <property type="entry name" value="EXOPOLYPHOSPHATASE"/>
    <property type="match status" value="1"/>
</dbReference>
<name>A0ABS3KQI3_9PROT</name>
<dbReference type="InterPro" id="IPR050273">
    <property type="entry name" value="GppA/Ppx_hydrolase"/>
</dbReference>
<keyword evidence="4" id="KW-1185">Reference proteome</keyword>
<evidence type="ECO:0000313" key="3">
    <source>
        <dbReference type="EMBL" id="MBO1079706.1"/>
    </source>
</evidence>
<dbReference type="InterPro" id="IPR003695">
    <property type="entry name" value="Ppx_GppA_N"/>
</dbReference>
<evidence type="ECO:0000259" key="2">
    <source>
        <dbReference type="Pfam" id="PF02541"/>
    </source>
</evidence>
<protein>
    <submittedName>
        <fullName evidence="3">Ppx/GppA family phosphatase</fullName>
    </submittedName>
</protein>
<evidence type="ECO:0000313" key="4">
    <source>
        <dbReference type="Proteomes" id="UP001518989"/>
    </source>
</evidence>
<dbReference type="Gene3D" id="3.30.420.40">
    <property type="match status" value="1"/>
</dbReference>
<dbReference type="CDD" id="cd24054">
    <property type="entry name" value="ASKHA_NBD_AaPPX-GppA_MtPPX2-like"/>
    <property type="match status" value="1"/>
</dbReference>
<evidence type="ECO:0000256" key="1">
    <source>
        <dbReference type="SAM" id="MobiDB-lite"/>
    </source>
</evidence>
<proteinExistence type="predicted"/>
<accession>A0ABS3KQI3</accession>
<organism evidence="3 4">
    <name type="scientific">Roseomonas haemaphysalidis</name>
    <dbReference type="NCBI Taxonomy" id="2768162"/>
    <lineage>
        <taxon>Bacteria</taxon>
        <taxon>Pseudomonadati</taxon>
        <taxon>Pseudomonadota</taxon>
        <taxon>Alphaproteobacteria</taxon>
        <taxon>Acetobacterales</taxon>
        <taxon>Roseomonadaceae</taxon>
        <taxon>Roseomonas</taxon>
    </lineage>
</organism>
<dbReference type="Proteomes" id="UP001518989">
    <property type="component" value="Unassembled WGS sequence"/>
</dbReference>
<dbReference type="Gene3D" id="3.30.420.150">
    <property type="entry name" value="Exopolyphosphatase. Domain 2"/>
    <property type="match status" value="1"/>
</dbReference>
<dbReference type="SUPFAM" id="SSF53067">
    <property type="entry name" value="Actin-like ATPase domain"/>
    <property type="match status" value="2"/>
</dbReference>
<feature type="region of interest" description="Disordered" evidence="1">
    <location>
        <begin position="288"/>
        <end position="309"/>
    </location>
</feature>
<reference evidence="3 4" key="1">
    <citation type="submission" date="2020-09" db="EMBL/GenBank/DDBJ databases">
        <title>Roseomonas.</title>
        <authorList>
            <person name="Zhu W."/>
        </authorList>
    </citation>
    <scope>NUCLEOTIDE SEQUENCE [LARGE SCALE GENOMIC DNA]</scope>
    <source>
        <strain evidence="3 4">573</strain>
    </source>
</reference>
<comment type="caution">
    <text evidence="3">The sequence shown here is derived from an EMBL/GenBank/DDBJ whole genome shotgun (WGS) entry which is preliminary data.</text>
</comment>
<dbReference type="PANTHER" id="PTHR30005:SF0">
    <property type="entry name" value="RETROGRADE REGULATION PROTEIN 2"/>
    <property type="match status" value="1"/>
</dbReference>
<feature type="domain" description="Ppx/GppA phosphatase N-terminal" evidence="2">
    <location>
        <begin position="1"/>
        <end position="289"/>
    </location>
</feature>
<dbReference type="Pfam" id="PF02541">
    <property type="entry name" value="Ppx-GppA"/>
    <property type="match status" value="1"/>
</dbReference>
<sequence>MKVVDSYSRVVRLGEGLGASGRLSVDAMERAGQALQACAQKLSRRPLRRILAVATEACRQAANGAEFIARARDITGLPLRIIPAREEAELAMESCVPLLGPQDRRALLFDIGGGSTEIAWIRGDNGQASLIGYVSLPLGVVTLAERANLCCFTPEGFDTVVNEVAEALTRFDRVHCIGQEMRAGGVRLMGTSGTVTTLAGVALALPRYSRPMVDGRILDCADADQALRDLFMLGREGLRLHPCVGPERADFVLPGCAIYAAIRRVWPSSCVTVADRGLREGMLQRMMREESTRARRPPAPARHASQPYS</sequence>
<gene>
    <name evidence="3" type="ORF">IAI61_11760</name>
</gene>
<dbReference type="EMBL" id="JACTNG010000005">
    <property type="protein sequence ID" value="MBO1079706.1"/>
    <property type="molecule type" value="Genomic_DNA"/>
</dbReference>